<dbReference type="InterPro" id="IPR011047">
    <property type="entry name" value="Quinoprotein_ADH-like_sf"/>
</dbReference>
<gene>
    <name evidence="5" type="ORF">EHQ69_03255</name>
</gene>
<sequence length="1192" mass="134710">MIWNTKEYFQENQNRENRDTLTFRKLRYLLFAFVISNCASIPNGISKGDIDIVGSVEYNSKGIRNASFSKDSNRVITYDEGANNLIIWDTNTGKVTRIIRNVNANFAISENRQFLAFLYSDESQKIWQDEPWYWGRFKPDIRGTGILVLDLEQGSIRKKIPLDPNSETHRVIFESPSVSFDGLNNEHFFFSGENTLYFDTKYHLTLIDIDSGEIEPSRYFKKGNSLLSIPKAKLSINGCLGHQTSQAYSGFGAKLCIWNLEGTELLDEIQIDLPQGQFLFDFGNDDKTAVLEDASKIATIAYEPRVGSIAFVLDGKTGSILSRKKVDTKENDYGFYSAQMLGFINDNKEVMIYIPTKNTIETYNANTNDPEPIISIPLPFRPGTNKGYLSPDGKKILFAHRPRQYSGFNGVVINEGENLIFNLESRKIVSLDRNIQKITTGVSFTEENSSLVISSNDLYFKFGFTSNPYVVPTAKVLIPSNEDSLKTDLIFKSEVTKNSSCIYDYGKYIPVFRNGDPEYKGYCFRGRTQIYDKIGNFLYEHSNGEGKFYGTSSDPYYVKTDEAIFNELRTGKRKSFDDTRGKLIKRSKSGKYIVTQNKKHNLFVFDFLQADLVGVYTGLTSPAVSVDIGNSDNHLAAAGSDGLICIWEIKTKELLFYLFPVLGGKSYLVMDKNYNYIRSNSSSHLNPGFSFGVGWNNYSFDQFDLVFNRPDKIIDVINKINPTEENIKTSKKYLNFWKQRVSKNGFNSNQLDSEAKLSNAKVKIISSSQNTTNESNSYSFDLQLTSLHKHIIGYKLFINGVPIYGDYIKRVYPKSEKQIDGKKVSISETVQLAAGENKIEVSAFTEDGIESPREFLIVNYTPTIRLKPDLYFVGISIDEYSATHTGGLSALTYAVKDSKELAITFTSEGKKNFGNIYSKLLLNKEVTQDSVRNLREFLSQSKVDDHVILFLSGHGIRKDTLVGDLLTAFKGKIPEHYKLRDKNDIDDVYYYMTSDSHVDRPWEKGIPLDSIRDLVNGIPSRQKIMFVDTCQSGEKLELDNQSIINLSKNIEIRKTRGKTAQTRGIRLVTTGNPQETQEKTEMHILQSIVKANIQKEMADLFPELRRGTGTIEISAATGAQSALESSEWKNGAFTYAIKEAILKGKAKDKKGNITAQSLRSYVLNEVEKLTDGQQTPMVTRDIAGRDFVIFGK</sequence>
<evidence type="ECO:0000313" key="6">
    <source>
        <dbReference type="Proteomes" id="UP000298263"/>
    </source>
</evidence>
<name>A0A4Z1A3Z8_9LEPT</name>
<dbReference type="InterPro" id="IPR015943">
    <property type="entry name" value="WD40/YVTN_repeat-like_dom_sf"/>
</dbReference>
<evidence type="ECO:0000256" key="2">
    <source>
        <dbReference type="ARBA" id="ARBA00022737"/>
    </source>
</evidence>
<dbReference type="InterPro" id="IPR011600">
    <property type="entry name" value="Pept_C14_caspase"/>
</dbReference>
<dbReference type="InterPro" id="IPR001680">
    <property type="entry name" value="WD40_rpt"/>
</dbReference>
<feature type="domain" description="Peptidase C14 caspase" evidence="4">
    <location>
        <begin position="876"/>
        <end position="1180"/>
    </location>
</feature>
<evidence type="ECO:0000256" key="3">
    <source>
        <dbReference type="PROSITE-ProRule" id="PRU00221"/>
    </source>
</evidence>
<dbReference type="InterPro" id="IPR029030">
    <property type="entry name" value="Caspase-like_dom_sf"/>
</dbReference>
<reference evidence="5" key="1">
    <citation type="journal article" date="2019" name="PLoS Negl. Trop. Dis.">
        <title>Revisiting the worldwide diversity of Leptospira species in the environment.</title>
        <authorList>
            <person name="Vincent A.T."/>
            <person name="Schiettekatte O."/>
            <person name="Bourhy P."/>
            <person name="Veyrier F.J."/>
            <person name="Picardeau M."/>
        </authorList>
    </citation>
    <scope>NUCLEOTIDE SEQUENCE [LARGE SCALE GENOMIC DNA]</scope>
    <source>
        <strain evidence="5">201702422</strain>
    </source>
</reference>
<dbReference type="Gene3D" id="3.40.50.1460">
    <property type="match status" value="1"/>
</dbReference>
<evidence type="ECO:0000256" key="1">
    <source>
        <dbReference type="ARBA" id="ARBA00022574"/>
    </source>
</evidence>
<dbReference type="GO" id="GO:0006508">
    <property type="term" value="P:proteolysis"/>
    <property type="evidence" value="ECO:0007669"/>
    <property type="project" value="InterPro"/>
</dbReference>
<dbReference type="InterPro" id="IPR019775">
    <property type="entry name" value="WD40_repeat_CS"/>
</dbReference>
<protein>
    <recommendedName>
        <fullName evidence="4">Peptidase C14 caspase domain-containing protein</fullName>
    </recommendedName>
</protein>
<organism evidence="5 6">
    <name type="scientific">Leptospira congkakensis</name>
    <dbReference type="NCBI Taxonomy" id="2484932"/>
    <lineage>
        <taxon>Bacteria</taxon>
        <taxon>Pseudomonadati</taxon>
        <taxon>Spirochaetota</taxon>
        <taxon>Spirochaetia</taxon>
        <taxon>Leptospirales</taxon>
        <taxon>Leptospiraceae</taxon>
        <taxon>Leptospira</taxon>
    </lineage>
</organism>
<dbReference type="SUPFAM" id="SSF50998">
    <property type="entry name" value="Quinoprotein alcohol dehydrogenase-like"/>
    <property type="match status" value="1"/>
</dbReference>
<feature type="repeat" description="WD" evidence="3">
    <location>
        <begin position="616"/>
        <end position="657"/>
    </location>
</feature>
<dbReference type="Gene3D" id="2.130.10.10">
    <property type="entry name" value="YVTN repeat-like/Quinoprotein amine dehydrogenase"/>
    <property type="match status" value="2"/>
</dbReference>
<dbReference type="EMBL" id="RQGP01000008">
    <property type="protein sequence ID" value="TGL95458.1"/>
    <property type="molecule type" value="Genomic_DNA"/>
</dbReference>
<dbReference type="PROSITE" id="PS00678">
    <property type="entry name" value="WD_REPEATS_1"/>
    <property type="match status" value="1"/>
</dbReference>
<dbReference type="PROSITE" id="PS50082">
    <property type="entry name" value="WD_REPEATS_2"/>
    <property type="match status" value="1"/>
</dbReference>
<evidence type="ECO:0000259" key="4">
    <source>
        <dbReference type="Pfam" id="PF00656"/>
    </source>
</evidence>
<dbReference type="Proteomes" id="UP000298263">
    <property type="component" value="Unassembled WGS sequence"/>
</dbReference>
<dbReference type="SUPFAM" id="SSF52129">
    <property type="entry name" value="Caspase-like"/>
    <property type="match status" value="1"/>
</dbReference>
<accession>A0A4Z1A3Z8</accession>
<keyword evidence="1 3" id="KW-0853">WD repeat</keyword>
<comment type="caution">
    <text evidence="5">The sequence shown here is derived from an EMBL/GenBank/DDBJ whole genome shotgun (WGS) entry which is preliminary data.</text>
</comment>
<dbReference type="RefSeq" id="WP_135586094.1">
    <property type="nucleotide sequence ID" value="NZ_RQGO01000016.1"/>
</dbReference>
<dbReference type="OrthoDB" id="1492850at2"/>
<keyword evidence="2" id="KW-0677">Repeat</keyword>
<proteinExistence type="predicted"/>
<keyword evidence="6" id="KW-1185">Reference proteome</keyword>
<dbReference type="SMART" id="SM00320">
    <property type="entry name" value="WD40"/>
    <property type="match status" value="2"/>
</dbReference>
<evidence type="ECO:0000313" key="5">
    <source>
        <dbReference type="EMBL" id="TGL95458.1"/>
    </source>
</evidence>
<dbReference type="GO" id="GO:0004197">
    <property type="term" value="F:cysteine-type endopeptidase activity"/>
    <property type="evidence" value="ECO:0007669"/>
    <property type="project" value="InterPro"/>
</dbReference>
<dbReference type="AlphaFoldDB" id="A0A4Z1A3Z8"/>
<dbReference type="Pfam" id="PF00656">
    <property type="entry name" value="Peptidase_C14"/>
    <property type="match status" value="1"/>
</dbReference>